<dbReference type="AlphaFoldDB" id="A0A437AMS6"/>
<dbReference type="Proteomes" id="UP000282876">
    <property type="component" value="Unassembled WGS sequence"/>
</dbReference>
<reference evidence="1 2" key="1">
    <citation type="submission" date="2018-10" db="EMBL/GenBank/DDBJ databases">
        <title>Draft genome sequence of the microsporidian Tubulinosema ratisbonensis.</title>
        <authorList>
            <person name="Polonais V."/>
            <person name="Peyretaillade E."/>
            <person name="Niehus S."/>
            <person name="Wawrzyniak I."/>
            <person name="Franchet A."/>
            <person name="Gaspin C."/>
            <person name="Reichstadt M."/>
            <person name="Belser C."/>
            <person name="Labadie K."/>
            <person name="Delbac F."/>
            <person name="Ferrandon D."/>
        </authorList>
    </citation>
    <scope>NUCLEOTIDE SEQUENCE [LARGE SCALE GENOMIC DNA]</scope>
    <source>
        <strain evidence="1 2">Franzen</strain>
    </source>
</reference>
<keyword evidence="2" id="KW-1185">Reference proteome</keyword>
<dbReference type="VEuPathDB" id="MicrosporidiaDB:TUBRATIS_11690"/>
<accession>A0A437AMS6</accession>
<name>A0A437AMS6_9MICR</name>
<dbReference type="EMBL" id="RCSS01000247">
    <property type="protein sequence ID" value="RVD92327.1"/>
    <property type="molecule type" value="Genomic_DNA"/>
</dbReference>
<sequence>MPSNHEILLSCIKTTTKILERIKQLSSMIKKNNVYSDKMINVLNELNNLIDKNISKSLIHKDPGDILRKCLTGVYLEECHSSDINISLEVVDNLNFNENYEELQIYLSISNEKEEWNVPEEKERNVEYEEVKETNKIVIKKNKNNK</sequence>
<comment type="caution">
    <text evidence="1">The sequence shown here is derived from an EMBL/GenBank/DDBJ whole genome shotgun (WGS) entry which is preliminary data.</text>
</comment>
<organism evidence="1 2">
    <name type="scientific">Tubulinosema ratisbonensis</name>
    <dbReference type="NCBI Taxonomy" id="291195"/>
    <lineage>
        <taxon>Eukaryota</taxon>
        <taxon>Fungi</taxon>
        <taxon>Fungi incertae sedis</taxon>
        <taxon>Microsporidia</taxon>
        <taxon>Tubulinosematoidea</taxon>
        <taxon>Tubulinosematidae</taxon>
        <taxon>Tubulinosema</taxon>
    </lineage>
</organism>
<evidence type="ECO:0000313" key="1">
    <source>
        <dbReference type="EMBL" id="RVD92327.1"/>
    </source>
</evidence>
<dbReference type="OrthoDB" id="10523763at2759"/>
<gene>
    <name evidence="1" type="ORF">TUBRATIS_11690</name>
</gene>
<protein>
    <submittedName>
        <fullName evidence="1">Uncharacterized protein</fullName>
    </submittedName>
</protein>
<proteinExistence type="predicted"/>
<evidence type="ECO:0000313" key="2">
    <source>
        <dbReference type="Proteomes" id="UP000282876"/>
    </source>
</evidence>